<proteinExistence type="predicted"/>
<dbReference type="Proteomes" id="UP000324781">
    <property type="component" value="Unassembled WGS sequence"/>
</dbReference>
<reference evidence="1 2" key="1">
    <citation type="submission" date="2016-11" db="EMBL/GenBank/DDBJ databases">
        <authorList>
            <person name="Varghese N."/>
            <person name="Submissions S."/>
        </authorList>
    </citation>
    <scope>NUCLEOTIDE SEQUENCE [LARGE SCALE GENOMIC DNA]</scope>
    <source>
        <strain evidence="1 2">DSM 19027</strain>
    </source>
</reference>
<evidence type="ECO:0008006" key="3">
    <source>
        <dbReference type="Google" id="ProtNLM"/>
    </source>
</evidence>
<accession>A0A1M6GL37</accession>
<protein>
    <recommendedName>
        <fullName evidence="3">ACT domain-containing protein</fullName>
    </recommendedName>
</protein>
<keyword evidence="2" id="KW-1185">Reference proteome</keyword>
<name>A0A1M6GL37_9FIRM</name>
<gene>
    <name evidence="1" type="ORF">SAMN05444373_10251</name>
</gene>
<organism evidence="1 2">
    <name type="scientific">Thermoclostridium caenicola</name>
    <dbReference type="NCBI Taxonomy" id="659425"/>
    <lineage>
        <taxon>Bacteria</taxon>
        <taxon>Bacillati</taxon>
        <taxon>Bacillota</taxon>
        <taxon>Clostridia</taxon>
        <taxon>Eubacteriales</taxon>
        <taxon>Oscillospiraceae</taxon>
        <taxon>Thermoclostridium</taxon>
    </lineage>
</organism>
<dbReference type="EMBL" id="FQZP01000025">
    <property type="protein sequence ID" value="SHJ10649.1"/>
    <property type="molecule type" value="Genomic_DNA"/>
</dbReference>
<dbReference type="AlphaFoldDB" id="A0A1M6GL37"/>
<dbReference type="RefSeq" id="WP_149678767.1">
    <property type="nucleotide sequence ID" value="NZ_FQZP01000025.1"/>
</dbReference>
<evidence type="ECO:0000313" key="1">
    <source>
        <dbReference type="EMBL" id="SHJ10649.1"/>
    </source>
</evidence>
<sequence>MPIDYSDDASGTYRLEQRLELLVTLTGIPKESFMISRNISRDNNPYFVLILEETPERIKMVEDLIDKLDNPRENEYEPNY</sequence>
<evidence type="ECO:0000313" key="2">
    <source>
        <dbReference type="Proteomes" id="UP000324781"/>
    </source>
</evidence>